<dbReference type="Proteomes" id="UP001059934">
    <property type="component" value="Chromosome"/>
</dbReference>
<dbReference type="Gene3D" id="1.20.140.10">
    <property type="entry name" value="Butyryl-CoA Dehydrogenase, subunit A, domain 3"/>
    <property type="match status" value="1"/>
</dbReference>
<dbReference type="PANTHER" id="PTHR43884">
    <property type="entry name" value="ACYL-COA DEHYDROGENASE"/>
    <property type="match status" value="1"/>
</dbReference>
<evidence type="ECO:0000256" key="5">
    <source>
        <dbReference type="ARBA" id="ARBA00023002"/>
    </source>
</evidence>
<evidence type="ECO:0000256" key="1">
    <source>
        <dbReference type="ARBA" id="ARBA00001974"/>
    </source>
</evidence>
<evidence type="ECO:0000259" key="6">
    <source>
        <dbReference type="Pfam" id="PF00441"/>
    </source>
</evidence>
<sequence>MKRQHKTFTAPEVTVEFKFTDEQIMIRDTAEAFVSEVSTSAAVRSAMLEPAGYDKDLWRQISADMFWQALPIPEALGGLGLGYVELAATLEQTGRFLLCSPLMATAALAVPAIRLAASEEQQAHYLGRILEGQVATLAHVGIQTHGSHINMQAKITDQGVCLNGLSRHVLNGQSADFFIIAAEETFASGELGVSLWFVDSNTQDLSVKVLPTMDQTRRLAELQCDNLVLSPEQRLGGVAQCQAQLLSSILDLAAIAVSAEQVGGAQQSLDISVAYIKERVQFGRTIASYQAIKHKCADMMLKAESARSGLYYAACIADEFLAGVCDAETLAEAASISKAYSSEAFFFNAGCGIQLHGGVGITSEYDIQLYFKRAKALESFLGNASEHRERLAKQLLDSEVLL</sequence>
<dbReference type="Pfam" id="PF00441">
    <property type="entry name" value="Acyl-CoA_dh_1"/>
    <property type="match status" value="1"/>
</dbReference>
<evidence type="ECO:0000259" key="7">
    <source>
        <dbReference type="Pfam" id="PF02771"/>
    </source>
</evidence>
<dbReference type="InterPro" id="IPR036250">
    <property type="entry name" value="AcylCo_DH-like_C"/>
</dbReference>
<gene>
    <name evidence="8" type="ORF">NYF23_04455</name>
</gene>
<keyword evidence="9" id="KW-1185">Reference proteome</keyword>
<dbReference type="Pfam" id="PF02771">
    <property type="entry name" value="Acyl-CoA_dh_N"/>
    <property type="match status" value="1"/>
</dbReference>
<reference evidence="8" key="1">
    <citation type="submission" date="2022-08" db="EMBL/GenBank/DDBJ databases">
        <title>Catabolic pathway analysis in culturable SAR92 clade bacteria reveals their overlooked roles in DMSP degradation in coastal seas.</title>
        <authorList>
            <person name="He X."/>
            <person name="Zhang X."/>
            <person name="Zhang Y."/>
        </authorList>
    </citation>
    <scope>NUCLEOTIDE SEQUENCE</scope>
    <source>
        <strain evidence="8">H455</strain>
    </source>
</reference>
<dbReference type="InterPro" id="IPR009075">
    <property type="entry name" value="AcylCo_DH/oxidase_C"/>
</dbReference>
<dbReference type="InterPro" id="IPR037069">
    <property type="entry name" value="AcylCoA_DH/ox_N_sf"/>
</dbReference>
<dbReference type="EMBL" id="CP103416">
    <property type="protein sequence ID" value="UVW35866.1"/>
    <property type="molecule type" value="Genomic_DNA"/>
</dbReference>
<evidence type="ECO:0000313" key="8">
    <source>
        <dbReference type="EMBL" id="UVW35866.1"/>
    </source>
</evidence>
<evidence type="ECO:0000256" key="3">
    <source>
        <dbReference type="ARBA" id="ARBA00022630"/>
    </source>
</evidence>
<comment type="similarity">
    <text evidence="2">Belongs to the acyl-CoA dehydrogenase family.</text>
</comment>
<dbReference type="InterPro" id="IPR046373">
    <property type="entry name" value="Acyl-CoA_Oxase/DH_mid-dom_sf"/>
</dbReference>
<keyword evidence="5" id="KW-0560">Oxidoreductase</keyword>
<evidence type="ECO:0000313" key="9">
    <source>
        <dbReference type="Proteomes" id="UP001059934"/>
    </source>
</evidence>
<keyword evidence="4" id="KW-0274">FAD</keyword>
<dbReference type="Gene3D" id="1.10.540.10">
    <property type="entry name" value="Acyl-CoA dehydrogenase/oxidase, N-terminal domain"/>
    <property type="match status" value="1"/>
</dbReference>
<proteinExistence type="inferred from homology"/>
<dbReference type="InterPro" id="IPR009100">
    <property type="entry name" value="AcylCoA_DH/oxidase_NM_dom_sf"/>
</dbReference>
<feature type="domain" description="Acyl-CoA dehydrogenase/oxidase N-terminal" evidence="7">
    <location>
        <begin position="20"/>
        <end position="132"/>
    </location>
</feature>
<keyword evidence="3" id="KW-0285">Flavoprotein</keyword>
<dbReference type="SUPFAM" id="SSF56645">
    <property type="entry name" value="Acyl-CoA dehydrogenase NM domain-like"/>
    <property type="match status" value="1"/>
</dbReference>
<evidence type="ECO:0000256" key="2">
    <source>
        <dbReference type="ARBA" id="ARBA00009347"/>
    </source>
</evidence>
<dbReference type="PANTHER" id="PTHR43884:SF20">
    <property type="entry name" value="ACYL-COA DEHYDROGENASE FADE28"/>
    <property type="match status" value="1"/>
</dbReference>
<name>A0ABY5TT74_9GAMM</name>
<feature type="domain" description="Acyl-CoA dehydrogenase/oxidase C-terminal" evidence="6">
    <location>
        <begin position="248"/>
        <end position="396"/>
    </location>
</feature>
<protein>
    <submittedName>
        <fullName evidence="8">Acyl-CoA/acyl-ACP dehydrogenase</fullName>
    </submittedName>
</protein>
<dbReference type="Gene3D" id="2.40.110.10">
    <property type="entry name" value="Butyryl-CoA Dehydrogenase, subunit A, domain 2"/>
    <property type="match status" value="1"/>
</dbReference>
<dbReference type="InterPro" id="IPR013786">
    <property type="entry name" value="AcylCoA_DH/ox_N"/>
</dbReference>
<accession>A0ABY5TT74</accession>
<dbReference type="CDD" id="cd00567">
    <property type="entry name" value="ACAD"/>
    <property type="match status" value="1"/>
</dbReference>
<comment type="cofactor">
    <cofactor evidence="1">
        <name>FAD</name>
        <dbReference type="ChEBI" id="CHEBI:57692"/>
    </cofactor>
</comment>
<dbReference type="SUPFAM" id="SSF47203">
    <property type="entry name" value="Acyl-CoA dehydrogenase C-terminal domain-like"/>
    <property type="match status" value="1"/>
</dbReference>
<evidence type="ECO:0000256" key="4">
    <source>
        <dbReference type="ARBA" id="ARBA00022827"/>
    </source>
</evidence>
<organism evidence="8 9">
    <name type="scientific">SAR92 clade bacterium H455</name>
    <dbReference type="NCBI Taxonomy" id="2974818"/>
    <lineage>
        <taxon>Bacteria</taxon>
        <taxon>Pseudomonadati</taxon>
        <taxon>Pseudomonadota</taxon>
        <taxon>Gammaproteobacteria</taxon>
        <taxon>Cellvibrionales</taxon>
        <taxon>Porticoccaceae</taxon>
        <taxon>SAR92 clade</taxon>
    </lineage>
</organism>